<proteinExistence type="predicted"/>
<evidence type="ECO:0000313" key="3">
    <source>
        <dbReference type="Proteomes" id="UP000178606"/>
    </source>
</evidence>
<dbReference type="InterPro" id="IPR011053">
    <property type="entry name" value="Single_hybrid_motif"/>
</dbReference>
<evidence type="ECO:0008006" key="4">
    <source>
        <dbReference type="Google" id="ProtNLM"/>
    </source>
</evidence>
<dbReference type="Proteomes" id="UP000178606">
    <property type="component" value="Unassembled WGS sequence"/>
</dbReference>
<dbReference type="GO" id="GO:0005737">
    <property type="term" value="C:cytoplasm"/>
    <property type="evidence" value="ECO:0007669"/>
    <property type="project" value="TreeGrafter"/>
</dbReference>
<dbReference type="CDD" id="cd06848">
    <property type="entry name" value="GCS_H"/>
    <property type="match status" value="1"/>
</dbReference>
<protein>
    <recommendedName>
        <fullName evidence="4">Lipoyl-binding domain-containing protein</fullName>
    </recommendedName>
</protein>
<dbReference type="GO" id="GO:0005960">
    <property type="term" value="C:glycine cleavage complex"/>
    <property type="evidence" value="ECO:0007669"/>
    <property type="project" value="InterPro"/>
</dbReference>
<dbReference type="PANTHER" id="PTHR11715:SF3">
    <property type="entry name" value="GLYCINE CLEAVAGE SYSTEM H PROTEIN-RELATED"/>
    <property type="match status" value="1"/>
</dbReference>
<dbReference type="InterPro" id="IPR002930">
    <property type="entry name" value="GCV_H"/>
</dbReference>
<dbReference type="GO" id="GO:0019464">
    <property type="term" value="P:glycine decarboxylation via glycine cleavage system"/>
    <property type="evidence" value="ECO:0007669"/>
    <property type="project" value="InterPro"/>
</dbReference>
<dbReference type="GO" id="GO:0009249">
    <property type="term" value="P:protein lipoylation"/>
    <property type="evidence" value="ECO:0007669"/>
    <property type="project" value="TreeGrafter"/>
</dbReference>
<dbReference type="Pfam" id="PF01597">
    <property type="entry name" value="GCV_H"/>
    <property type="match status" value="1"/>
</dbReference>
<dbReference type="EMBL" id="MFKF01000418">
    <property type="protein sequence ID" value="OGG44035.1"/>
    <property type="molecule type" value="Genomic_DNA"/>
</dbReference>
<evidence type="ECO:0000256" key="1">
    <source>
        <dbReference type="ARBA" id="ARBA00022823"/>
    </source>
</evidence>
<sequence>MVAIFMVLTILVLVSVDAGIERVRRRRLMKAGASGSVPALRRIQGVGEGLALPMGLFVHRGHTWAEVHPSGSVRVGLDDFVRRTLGRLDRVAVLRAGERVAQGEAMLRLEQGGRRVALPAPVSGVIEAVNESLSADPEALEEDPYRKGWAYVLRPSRLGEEIQGLRVGEAARAWLEDEVGRFADWITGLGATPAVTLPDGGMPVVGGLTYLDDAAWEDFQRRFLGNPETDSNRKFKRA</sequence>
<dbReference type="Gene3D" id="2.40.50.100">
    <property type="match status" value="1"/>
</dbReference>
<evidence type="ECO:0000313" key="2">
    <source>
        <dbReference type="EMBL" id="OGG44035.1"/>
    </source>
</evidence>
<dbReference type="AlphaFoldDB" id="A0A1F6C4C5"/>
<keyword evidence="1" id="KW-0450">Lipoyl</keyword>
<gene>
    <name evidence="2" type="ORF">A3F84_27905</name>
</gene>
<reference evidence="2 3" key="1">
    <citation type="journal article" date="2016" name="Nat. Commun.">
        <title>Thousands of microbial genomes shed light on interconnected biogeochemical processes in an aquifer system.</title>
        <authorList>
            <person name="Anantharaman K."/>
            <person name="Brown C.T."/>
            <person name="Hug L.A."/>
            <person name="Sharon I."/>
            <person name="Castelle C.J."/>
            <person name="Probst A.J."/>
            <person name="Thomas B.C."/>
            <person name="Singh A."/>
            <person name="Wilkins M.J."/>
            <person name="Karaoz U."/>
            <person name="Brodie E.L."/>
            <person name="Williams K.H."/>
            <person name="Hubbard S.S."/>
            <person name="Banfield J.F."/>
        </authorList>
    </citation>
    <scope>NUCLEOTIDE SEQUENCE [LARGE SCALE GENOMIC DNA]</scope>
    <source>
        <strain evidence="3">RIFCSPLOWO2_12_FULL_64_10</strain>
    </source>
</reference>
<accession>A0A1F6C4C5</accession>
<organism evidence="2 3">
    <name type="scientific">Handelsmanbacteria sp. (strain RIFCSPLOWO2_12_FULL_64_10)</name>
    <dbReference type="NCBI Taxonomy" id="1817868"/>
    <lineage>
        <taxon>Bacteria</taxon>
        <taxon>Candidatus Handelsmaniibacteriota</taxon>
    </lineage>
</organism>
<dbReference type="PANTHER" id="PTHR11715">
    <property type="entry name" value="GLYCINE CLEAVAGE SYSTEM H PROTEIN"/>
    <property type="match status" value="1"/>
</dbReference>
<dbReference type="InterPro" id="IPR033753">
    <property type="entry name" value="GCV_H/Fam206"/>
</dbReference>
<name>A0A1F6C4C5_HANXR</name>
<comment type="caution">
    <text evidence="2">The sequence shown here is derived from an EMBL/GenBank/DDBJ whole genome shotgun (WGS) entry which is preliminary data.</text>
</comment>
<dbReference type="SUPFAM" id="SSF51230">
    <property type="entry name" value="Single hybrid motif"/>
    <property type="match status" value="1"/>
</dbReference>